<dbReference type="AlphaFoldDB" id="A0A4Y1RHN8"/>
<protein>
    <submittedName>
        <fullName evidence="1">Uncharacterized protein</fullName>
    </submittedName>
</protein>
<gene>
    <name evidence="1" type="ORF">Prudu_014502</name>
</gene>
<accession>A0A4Y1RHN8</accession>
<evidence type="ECO:0000313" key="1">
    <source>
        <dbReference type="EMBL" id="BBH03585.1"/>
    </source>
</evidence>
<name>A0A4Y1RHN8_PRUDU</name>
<reference evidence="1" key="1">
    <citation type="journal article" date="2019" name="Science">
        <title>Mutation of a bHLH transcription factor allowed almond domestication.</title>
        <authorList>
            <person name="Sanchez-Perez R."/>
            <person name="Pavan S."/>
            <person name="Mazzeo R."/>
            <person name="Moldovan C."/>
            <person name="Aiese Cigliano R."/>
            <person name="Del Cueto J."/>
            <person name="Ricciardi F."/>
            <person name="Lotti C."/>
            <person name="Ricciardi L."/>
            <person name="Dicenta F."/>
            <person name="Lopez-Marques R.L."/>
            <person name="Lindberg Moller B."/>
        </authorList>
    </citation>
    <scope>NUCLEOTIDE SEQUENCE</scope>
</reference>
<proteinExistence type="predicted"/>
<organism evidence="1">
    <name type="scientific">Prunus dulcis</name>
    <name type="common">Almond</name>
    <name type="synonym">Amygdalus dulcis</name>
    <dbReference type="NCBI Taxonomy" id="3755"/>
    <lineage>
        <taxon>Eukaryota</taxon>
        <taxon>Viridiplantae</taxon>
        <taxon>Streptophyta</taxon>
        <taxon>Embryophyta</taxon>
        <taxon>Tracheophyta</taxon>
        <taxon>Spermatophyta</taxon>
        <taxon>Magnoliopsida</taxon>
        <taxon>eudicotyledons</taxon>
        <taxon>Gunneridae</taxon>
        <taxon>Pentapetalae</taxon>
        <taxon>rosids</taxon>
        <taxon>fabids</taxon>
        <taxon>Rosales</taxon>
        <taxon>Rosaceae</taxon>
        <taxon>Amygdaloideae</taxon>
        <taxon>Amygdaleae</taxon>
        <taxon>Prunus</taxon>
    </lineage>
</organism>
<sequence>MIKEEEAVMVHARLLNLFLGCSISSSAASQLSKTRLRASAAGIVVGGFPTAMVPVLAHQRDRAPILAGLHHVEEVGDEVLPDQLVGAEAVG</sequence>
<dbReference type="EMBL" id="AP019301">
    <property type="protein sequence ID" value="BBH03585.1"/>
    <property type="molecule type" value="Genomic_DNA"/>
</dbReference>